<dbReference type="EMBL" id="JAMXQV010000051">
    <property type="protein sequence ID" value="MCR6490647.1"/>
    <property type="molecule type" value="Genomic_DNA"/>
</dbReference>
<dbReference type="Proteomes" id="UP001144096">
    <property type="component" value="Unassembled WGS sequence"/>
</dbReference>
<dbReference type="Pfam" id="PF19809">
    <property type="entry name" value="DUF6292"/>
    <property type="match status" value="1"/>
</dbReference>
<accession>A0A9X2NMG2</accession>
<comment type="caution">
    <text evidence="2">The sequence shown here is derived from an EMBL/GenBank/DDBJ whole genome shotgun (WGS) entry which is preliminary data.</text>
</comment>
<reference evidence="2" key="1">
    <citation type="submission" date="2022-06" db="EMBL/GenBank/DDBJ databases">
        <title>Amycolatopsis iheyaensis sp. nov., a new species of the genus Amycolatopsis isolated from soil in Iheya island, Japan.</title>
        <authorList>
            <person name="Ngamcharungchit C."/>
            <person name="Kanto H."/>
            <person name="Take A."/>
            <person name="Intra B."/>
            <person name="Matsumoto A."/>
            <person name="Panbangred W."/>
            <person name="Inahashi Y."/>
        </authorList>
    </citation>
    <scope>NUCLEOTIDE SEQUENCE</scope>
    <source>
        <strain evidence="2">OK19-0408</strain>
    </source>
</reference>
<gene>
    <name evidence="2" type="ORF">M8542_48400</name>
</gene>
<name>A0A9X2NMG2_9PSEU</name>
<sequence>MTNETLRQHPDETALTTYLCAIAAELGLSPDDTDCEATDVTCGYVEFAGQSPDHPSRDMALTWDPANGWQIATTDGTSSSLCVIATLSHDARPTPHAVAVFVTDTVAALSDHVVRRTGATDRLTDLLDRHTGRSTRNTRRR</sequence>
<evidence type="ECO:0000313" key="3">
    <source>
        <dbReference type="Proteomes" id="UP001144096"/>
    </source>
</evidence>
<organism evidence="2 3">
    <name type="scientific">Amycolatopsis iheyensis</name>
    <dbReference type="NCBI Taxonomy" id="2945988"/>
    <lineage>
        <taxon>Bacteria</taxon>
        <taxon>Bacillati</taxon>
        <taxon>Actinomycetota</taxon>
        <taxon>Actinomycetes</taxon>
        <taxon>Pseudonocardiales</taxon>
        <taxon>Pseudonocardiaceae</taxon>
        <taxon>Amycolatopsis</taxon>
    </lineage>
</organism>
<feature type="domain" description="DUF6292" evidence="1">
    <location>
        <begin position="18"/>
        <end position="104"/>
    </location>
</feature>
<proteinExistence type="predicted"/>
<dbReference type="InterPro" id="IPR046259">
    <property type="entry name" value="DUF6292"/>
</dbReference>
<evidence type="ECO:0000259" key="1">
    <source>
        <dbReference type="Pfam" id="PF19809"/>
    </source>
</evidence>
<keyword evidence="3" id="KW-1185">Reference proteome</keyword>
<protein>
    <submittedName>
        <fullName evidence="2">DUF6292 family protein</fullName>
    </submittedName>
</protein>
<evidence type="ECO:0000313" key="2">
    <source>
        <dbReference type="EMBL" id="MCR6490647.1"/>
    </source>
</evidence>
<dbReference type="RefSeq" id="WP_257927218.1">
    <property type="nucleotide sequence ID" value="NZ_JAMXQV010000051.1"/>
</dbReference>
<dbReference type="AlphaFoldDB" id="A0A9X2NMG2"/>